<reference evidence="3 4" key="1">
    <citation type="submission" date="2017-05" db="EMBL/GenBank/DDBJ databases">
        <authorList>
            <person name="Varghese N."/>
            <person name="Submissions S."/>
        </authorList>
    </citation>
    <scope>NUCLEOTIDE SEQUENCE [LARGE SCALE GENOMIC DNA]</scope>
    <source>
        <strain evidence="3 4">SM16</strain>
    </source>
</reference>
<accession>A0ABY1QT29</accession>
<proteinExistence type="predicted"/>
<comment type="caution">
    <text evidence="3">The sequence shown here is derived from an EMBL/GenBank/DDBJ whole genome shotgun (WGS) entry which is preliminary data.</text>
</comment>
<dbReference type="Proteomes" id="UP001157910">
    <property type="component" value="Unassembled WGS sequence"/>
</dbReference>
<feature type="region of interest" description="Disordered" evidence="1">
    <location>
        <begin position="77"/>
        <end position="96"/>
    </location>
</feature>
<protein>
    <recommendedName>
        <fullName evidence="5">DUF4136 domain-containing protein</fullName>
    </recommendedName>
</protein>
<feature type="compositionally biased region" description="Gly residues" evidence="1">
    <location>
        <begin position="28"/>
        <end position="39"/>
    </location>
</feature>
<feature type="region of interest" description="Disordered" evidence="1">
    <location>
        <begin position="27"/>
        <end position="68"/>
    </location>
</feature>
<name>A0ABY1QT29_9SPHN</name>
<keyword evidence="2" id="KW-0732">Signal</keyword>
<evidence type="ECO:0000313" key="4">
    <source>
        <dbReference type="Proteomes" id="UP001157910"/>
    </source>
</evidence>
<dbReference type="RefSeq" id="WP_283406778.1">
    <property type="nucleotide sequence ID" value="NZ_FXUI01000010.1"/>
</dbReference>
<evidence type="ECO:0000256" key="1">
    <source>
        <dbReference type="SAM" id="MobiDB-lite"/>
    </source>
</evidence>
<dbReference type="EMBL" id="FXUI01000010">
    <property type="protein sequence ID" value="SMP78114.1"/>
    <property type="molecule type" value="Genomic_DNA"/>
</dbReference>
<feature type="signal peptide" evidence="2">
    <location>
        <begin position="1"/>
        <end position="24"/>
    </location>
</feature>
<evidence type="ECO:0008006" key="5">
    <source>
        <dbReference type="Google" id="ProtNLM"/>
    </source>
</evidence>
<gene>
    <name evidence="3" type="ORF">SAMN06296065_11091</name>
</gene>
<evidence type="ECO:0000313" key="3">
    <source>
        <dbReference type="EMBL" id="SMP78114.1"/>
    </source>
</evidence>
<keyword evidence="4" id="KW-1185">Reference proteome</keyword>
<evidence type="ECO:0000256" key="2">
    <source>
        <dbReference type="SAM" id="SignalP"/>
    </source>
</evidence>
<feature type="chain" id="PRO_5046249269" description="DUF4136 domain-containing protein" evidence="2">
    <location>
        <begin position="25"/>
        <end position="250"/>
    </location>
</feature>
<sequence>MKTLKGAAIAAGLAAMLPAIPAQAQWGPGWGSTRGGTWGRSGWNDPLRDSQRMSGPAASRNGDSREGKVEVTRFVSPDPAAAGLGKGPVSVQSESGDGGLVEASLRRTYEAAVIDALVGAGYDTLHPDVAQPQIAKLRISRQVLTPAEEEHRPVSGVAAMEVGTHGQSYGLGINVDLSKPRSALVSTRLDTQIIDRETGKVLWEAYATIATREGDGKWPDGMIATKLANALFNEFPKADVLAPSGKGRAS</sequence>
<organism evidence="3 4">
    <name type="scientific">Novosphingobium panipatense</name>
    <dbReference type="NCBI Taxonomy" id="428991"/>
    <lineage>
        <taxon>Bacteria</taxon>
        <taxon>Pseudomonadati</taxon>
        <taxon>Pseudomonadota</taxon>
        <taxon>Alphaproteobacteria</taxon>
        <taxon>Sphingomonadales</taxon>
        <taxon>Sphingomonadaceae</taxon>
        <taxon>Novosphingobium</taxon>
    </lineage>
</organism>